<dbReference type="AlphaFoldDB" id="A0A512ITJ2"/>
<sequence>MPFAIKYRRVDRRSEPSLETLAVDIENHDEAKALVDRLAGSYAQNGRHAPPMRWFRNRAGLHLIWAQQQ</sequence>
<organism evidence="1 2">
    <name type="scientific">Methylobacterium haplocladii</name>
    <dbReference type="NCBI Taxonomy" id="1176176"/>
    <lineage>
        <taxon>Bacteria</taxon>
        <taxon>Pseudomonadati</taxon>
        <taxon>Pseudomonadota</taxon>
        <taxon>Alphaproteobacteria</taxon>
        <taxon>Hyphomicrobiales</taxon>
        <taxon>Methylobacteriaceae</taxon>
        <taxon>Methylobacterium</taxon>
    </lineage>
</organism>
<evidence type="ECO:0000313" key="1">
    <source>
        <dbReference type="EMBL" id="GEP01022.1"/>
    </source>
</evidence>
<reference evidence="1 2" key="1">
    <citation type="submission" date="2019-07" db="EMBL/GenBank/DDBJ databases">
        <title>Whole genome shotgun sequence of Methylobacterium haplocladii NBRC 107714.</title>
        <authorList>
            <person name="Hosoyama A."/>
            <person name="Uohara A."/>
            <person name="Ohji S."/>
            <person name="Ichikawa N."/>
        </authorList>
    </citation>
    <scope>NUCLEOTIDE SEQUENCE [LARGE SCALE GENOMIC DNA]</scope>
    <source>
        <strain evidence="1 2">NBRC 107714</strain>
    </source>
</reference>
<protein>
    <submittedName>
        <fullName evidence="1">Uncharacterized protein</fullName>
    </submittedName>
</protein>
<comment type="caution">
    <text evidence="1">The sequence shown here is derived from an EMBL/GenBank/DDBJ whole genome shotgun (WGS) entry which is preliminary data.</text>
</comment>
<gene>
    <name evidence="1" type="ORF">MHA02_34090</name>
</gene>
<dbReference type="OrthoDB" id="7998246at2"/>
<dbReference type="Proteomes" id="UP000321258">
    <property type="component" value="Unassembled WGS sequence"/>
</dbReference>
<proteinExistence type="predicted"/>
<name>A0A512ITJ2_9HYPH</name>
<dbReference type="RefSeq" id="WP_147080875.1">
    <property type="nucleotide sequence ID" value="NZ_BJZT01000038.1"/>
</dbReference>
<dbReference type="EMBL" id="BJZT01000038">
    <property type="protein sequence ID" value="GEP01022.1"/>
    <property type="molecule type" value="Genomic_DNA"/>
</dbReference>
<evidence type="ECO:0000313" key="2">
    <source>
        <dbReference type="Proteomes" id="UP000321258"/>
    </source>
</evidence>
<keyword evidence="2" id="KW-1185">Reference proteome</keyword>
<accession>A0A512ITJ2</accession>